<keyword evidence="2" id="KW-1133">Transmembrane helix</keyword>
<protein>
    <submittedName>
        <fullName evidence="3">Peptidase C60 sortase A and B</fullName>
    </submittedName>
</protein>
<keyword evidence="2" id="KW-0472">Membrane</keyword>
<accession>A0A0G1D7L9</accession>
<name>A0A0G1D7L9_9BACT</name>
<dbReference type="EMBL" id="LCFK01000018">
    <property type="protein sequence ID" value="KKS93682.1"/>
    <property type="molecule type" value="Genomic_DNA"/>
</dbReference>
<dbReference type="InterPro" id="IPR005754">
    <property type="entry name" value="Sortase"/>
</dbReference>
<evidence type="ECO:0000313" key="4">
    <source>
        <dbReference type="Proteomes" id="UP000033980"/>
    </source>
</evidence>
<dbReference type="SUPFAM" id="SSF63817">
    <property type="entry name" value="Sortase"/>
    <property type="match status" value="1"/>
</dbReference>
<dbReference type="Pfam" id="PF04203">
    <property type="entry name" value="Sortase"/>
    <property type="match status" value="1"/>
</dbReference>
<sequence>MKKTDTKSLIKSLFIVGLFVGAVLLTSYQFFLPARRTATYDGTSDGNQFGWKIPTLQYLSSGQVIDTEAYSQLRKPSTTPTGLPVRLVIPSIGVNAAVEDAFITPDGRMDVPAGSVNVAWYALGFRPGQNGSAVIGGHFGIDNGVPKVFYDLNKLTVGDKIYVVDDKNQTLAFQVRSIRLFDRNDDSTPVFVSNDGLAHLNLITCEGIWNKVDDSYPDRRVVFTDTIPPEEIPEVIKRVTPSPTVAVVESSIPATSVTDTISVSTPTALPAQNLLQTIYVYFRDLFSNVTGN</sequence>
<evidence type="ECO:0000256" key="2">
    <source>
        <dbReference type="SAM" id="Phobius"/>
    </source>
</evidence>
<reference evidence="3 4" key="1">
    <citation type="journal article" date="2015" name="Nature">
        <title>rRNA introns, odd ribosomes, and small enigmatic genomes across a large radiation of phyla.</title>
        <authorList>
            <person name="Brown C.T."/>
            <person name="Hug L.A."/>
            <person name="Thomas B.C."/>
            <person name="Sharon I."/>
            <person name="Castelle C.J."/>
            <person name="Singh A."/>
            <person name="Wilkins M.J."/>
            <person name="Williams K.H."/>
            <person name="Banfield J.F."/>
        </authorList>
    </citation>
    <scope>NUCLEOTIDE SEQUENCE [LARGE SCALE GENOMIC DNA]</scope>
</reference>
<comment type="caution">
    <text evidence="3">The sequence shown here is derived from an EMBL/GenBank/DDBJ whole genome shotgun (WGS) entry which is preliminary data.</text>
</comment>
<dbReference type="InterPro" id="IPR023365">
    <property type="entry name" value="Sortase_dom-sf"/>
</dbReference>
<feature type="transmembrane region" description="Helical" evidence="2">
    <location>
        <begin position="12"/>
        <end position="31"/>
    </location>
</feature>
<dbReference type="Gene3D" id="2.40.260.10">
    <property type="entry name" value="Sortase"/>
    <property type="match status" value="1"/>
</dbReference>
<dbReference type="Proteomes" id="UP000033980">
    <property type="component" value="Unassembled WGS sequence"/>
</dbReference>
<evidence type="ECO:0000256" key="1">
    <source>
        <dbReference type="ARBA" id="ARBA00022801"/>
    </source>
</evidence>
<evidence type="ECO:0000313" key="3">
    <source>
        <dbReference type="EMBL" id="KKS93682.1"/>
    </source>
</evidence>
<gene>
    <name evidence="3" type="ORF">UV68_C0018G0015</name>
</gene>
<organism evidence="3 4">
    <name type="scientific">Candidatus Collierbacteria bacterium GW2011_GWC2_43_12</name>
    <dbReference type="NCBI Taxonomy" id="1618390"/>
    <lineage>
        <taxon>Bacteria</taxon>
        <taxon>Candidatus Collieribacteriota</taxon>
    </lineage>
</organism>
<dbReference type="InterPro" id="IPR042001">
    <property type="entry name" value="Sortase_F"/>
</dbReference>
<dbReference type="GO" id="GO:0016787">
    <property type="term" value="F:hydrolase activity"/>
    <property type="evidence" value="ECO:0007669"/>
    <property type="project" value="UniProtKB-KW"/>
</dbReference>
<keyword evidence="1" id="KW-0378">Hydrolase</keyword>
<dbReference type="CDD" id="cd05829">
    <property type="entry name" value="Sortase_F"/>
    <property type="match status" value="1"/>
</dbReference>
<keyword evidence="2" id="KW-0812">Transmembrane</keyword>
<dbReference type="AlphaFoldDB" id="A0A0G1D7L9"/>
<proteinExistence type="predicted"/>